<evidence type="ECO:0000313" key="2">
    <source>
        <dbReference type="Proteomes" id="UP000308549"/>
    </source>
</evidence>
<organism evidence="1 2">
    <name type="scientific">Salinomyces thailandicus</name>
    <dbReference type="NCBI Taxonomy" id="706561"/>
    <lineage>
        <taxon>Eukaryota</taxon>
        <taxon>Fungi</taxon>
        <taxon>Dikarya</taxon>
        <taxon>Ascomycota</taxon>
        <taxon>Pezizomycotina</taxon>
        <taxon>Dothideomycetes</taxon>
        <taxon>Dothideomycetidae</taxon>
        <taxon>Mycosphaerellales</taxon>
        <taxon>Teratosphaeriaceae</taxon>
        <taxon>Salinomyces</taxon>
    </lineage>
</organism>
<protein>
    <submittedName>
        <fullName evidence="1">Uncharacterized protein</fullName>
    </submittedName>
</protein>
<dbReference type="EMBL" id="NAJL01000049">
    <property type="protein sequence ID" value="TKA23926.1"/>
    <property type="molecule type" value="Genomic_DNA"/>
</dbReference>
<reference evidence="1 2" key="1">
    <citation type="submission" date="2017-03" db="EMBL/GenBank/DDBJ databases">
        <title>Genomes of endolithic fungi from Antarctica.</title>
        <authorList>
            <person name="Coleine C."/>
            <person name="Masonjones S."/>
            <person name="Stajich J.E."/>
        </authorList>
    </citation>
    <scope>NUCLEOTIDE SEQUENCE [LARGE SCALE GENOMIC DNA]</scope>
    <source>
        <strain evidence="1 2">CCFEE 6315</strain>
    </source>
</reference>
<keyword evidence="2" id="KW-1185">Reference proteome</keyword>
<sequence>MDTPSLFEATTELNRRPKCSDWSSKVQLLCERFWKACEDGTATADVLEPVIALLNDRDTMMLVQLVIPELRGTPTEPLNSPYKAAILRATESIRAQIVRVESTTQADYDSALYRAEKDIYYEAEMHRVKLLLHHNNAFSAAEERALHLLMALNMALVPAVSHAALPIDSHLYGGDFRSRASKKQEG</sequence>
<evidence type="ECO:0000313" key="1">
    <source>
        <dbReference type="EMBL" id="TKA23926.1"/>
    </source>
</evidence>
<accession>A0A4U0TPY6</accession>
<proteinExistence type="predicted"/>
<dbReference type="AlphaFoldDB" id="A0A4U0TPY6"/>
<name>A0A4U0TPY6_9PEZI</name>
<gene>
    <name evidence="1" type="ORF">B0A50_06432</name>
</gene>
<dbReference type="Proteomes" id="UP000308549">
    <property type="component" value="Unassembled WGS sequence"/>
</dbReference>
<comment type="caution">
    <text evidence="1">The sequence shown here is derived from an EMBL/GenBank/DDBJ whole genome shotgun (WGS) entry which is preliminary data.</text>
</comment>
<dbReference type="OrthoDB" id="3943516at2759"/>